<feature type="region of interest" description="Disordered" evidence="1">
    <location>
        <begin position="627"/>
        <end position="670"/>
    </location>
</feature>
<dbReference type="GO" id="GO:0005524">
    <property type="term" value="F:ATP binding"/>
    <property type="evidence" value="ECO:0007669"/>
    <property type="project" value="InterPro"/>
</dbReference>
<organism evidence="4 5">
    <name type="scientific">Rhodovarius crocodyli</name>
    <dbReference type="NCBI Taxonomy" id="1979269"/>
    <lineage>
        <taxon>Bacteria</taxon>
        <taxon>Pseudomonadati</taxon>
        <taxon>Pseudomonadota</taxon>
        <taxon>Alphaproteobacteria</taxon>
        <taxon>Acetobacterales</taxon>
        <taxon>Roseomonadaceae</taxon>
        <taxon>Rhodovarius</taxon>
    </lineage>
</organism>
<keyword evidence="5" id="KW-1185">Reference proteome</keyword>
<feature type="compositionally biased region" description="Acidic residues" evidence="1">
    <location>
        <begin position="655"/>
        <end position="670"/>
    </location>
</feature>
<dbReference type="HAMAP" id="MF_04144">
    <property type="entry name" value="TERL_LAMBDA"/>
    <property type="match status" value="1"/>
</dbReference>
<dbReference type="InterPro" id="IPR027417">
    <property type="entry name" value="P-loop_NTPase"/>
</dbReference>
<feature type="domain" description="Terminase large subunit GpA endonuclease" evidence="3">
    <location>
        <begin position="303"/>
        <end position="588"/>
    </location>
</feature>
<dbReference type="GO" id="GO:0016887">
    <property type="term" value="F:ATP hydrolysis activity"/>
    <property type="evidence" value="ECO:0007669"/>
    <property type="project" value="InterPro"/>
</dbReference>
<gene>
    <name evidence="4" type="ORF">EOD42_08940</name>
</gene>
<feature type="domain" description="Phage terminase large subunit GpA ATPase" evidence="2">
    <location>
        <begin position="43"/>
        <end position="290"/>
    </location>
</feature>
<dbReference type="InterPro" id="IPR046454">
    <property type="entry name" value="GpA_endonuclease"/>
</dbReference>
<comment type="caution">
    <text evidence="4">The sequence shown here is derived from an EMBL/GenBank/DDBJ whole genome shotgun (WGS) entry which is preliminary data.</text>
</comment>
<evidence type="ECO:0000256" key="1">
    <source>
        <dbReference type="SAM" id="MobiDB-lite"/>
    </source>
</evidence>
<dbReference type="GO" id="GO:0004519">
    <property type="term" value="F:endonuclease activity"/>
    <property type="evidence" value="ECO:0007669"/>
    <property type="project" value="InterPro"/>
</dbReference>
<dbReference type="Pfam" id="PF05876">
    <property type="entry name" value="GpA_ATPase"/>
    <property type="match status" value="1"/>
</dbReference>
<evidence type="ECO:0000259" key="3">
    <source>
        <dbReference type="Pfam" id="PF20454"/>
    </source>
</evidence>
<sequence length="670" mass="74978">MQEALEADRQWLLETMAKGARPNPRRPCSAWADDIRYVSEGPAQGRWRTSRVPYLREPMDRCTLRDPARWVMFLGSAQIAKTQMGLNILGQVLHETPTNALVVLPSQNSMRMYNRDKLEPMLTGSPELREAVADVTSRDGGGSTTTVKRGARNAQVELLSANSSADLQSRSARLVVLEELAEYPEDTDGRGHPADQAISRTLAFRKVGEKIVGISTPGVKGKCRATKEYEAGSRGRFYVPCLGCRHRQHLRLAQLIWAPGKPEGAEYACEVCGHLHREADKAHMLAAGEWVHEVPELVGRRPSYHLNALYSPFTPWRDVAEASDKAAADPGKLKVFHQQMLGEAWDEAYDLPKAEVLLLRRDRWPTRQVPAGVLFLMAATDVQGNRLEWAVWGFDQAFGQWLVDWGVIEGAADQPSTWAEHDKLLDRTWRDAWGRDLKPEAWGVDTGYMSSHVYAYVRRHAARPEPRVMALDGREGWKLPPLGTPTRQAVDFAGRKLGTVALWPVGTWDIKSELAGALKLTEQGPGPEGWPPGALRFSEIVDLAWMNQLLAERFVEDPKTGKRKWDKITSRNEAWDLAVYTRALARHYTSGWTDEMWQGLMAQRLGPPEAAQPDLSALWSPDLRAQAEAAAQASADAERLRAEQEDAQSRVITETEPDDDFFAGAEELFD</sequence>
<evidence type="ECO:0000313" key="5">
    <source>
        <dbReference type="Proteomes" id="UP000282957"/>
    </source>
</evidence>
<proteinExistence type="inferred from homology"/>
<accession>A0A437MJX3</accession>
<protein>
    <recommendedName>
        <fullName evidence="6">Terminase</fullName>
    </recommendedName>
</protein>
<evidence type="ECO:0008006" key="6">
    <source>
        <dbReference type="Google" id="ProtNLM"/>
    </source>
</evidence>
<dbReference type="Pfam" id="PF20454">
    <property type="entry name" value="GpA_nuclease"/>
    <property type="match status" value="1"/>
</dbReference>
<dbReference type="Proteomes" id="UP000282957">
    <property type="component" value="Unassembled WGS sequence"/>
</dbReference>
<reference evidence="4 5" key="1">
    <citation type="submission" date="2019-01" db="EMBL/GenBank/DDBJ databases">
        <authorList>
            <person name="Chen W.-M."/>
        </authorList>
    </citation>
    <scope>NUCLEOTIDE SEQUENCE [LARGE SCALE GENOMIC DNA]</scope>
    <source>
        <strain evidence="4 5">CCP-6</strain>
    </source>
</reference>
<feature type="compositionally biased region" description="Basic and acidic residues" evidence="1">
    <location>
        <begin position="636"/>
        <end position="648"/>
    </location>
</feature>
<dbReference type="EMBL" id="SACL01000002">
    <property type="protein sequence ID" value="RVT97906.1"/>
    <property type="molecule type" value="Genomic_DNA"/>
</dbReference>
<dbReference type="OrthoDB" id="5181253at2"/>
<dbReference type="InterPro" id="IPR008866">
    <property type="entry name" value="Phage_lambda_GpA-like"/>
</dbReference>
<dbReference type="AlphaFoldDB" id="A0A437MJX3"/>
<name>A0A437MJX3_9PROT</name>
<evidence type="ECO:0000313" key="4">
    <source>
        <dbReference type="EMBL" id="RVT97906.1"/>
    </source>
</evidence>
<dbReference type="InterPro" id="IPR046453">
    <property type="entry name" value="GpA_ATPase"/>
</dbReference>
<evidence type="ECO:0000259" key="2">
    <source>
        <dbReference type="Pfam" id="PF05876"/>
    </source>
</evidence>
<dbReference type="RefSeq" id="WP_127787135.1">
    <property type="nucleotide sequence ID" value="NZ_SACL01000002.1"/>
</dbReference>
<dbReference type="Gene3D" id="3.40.50.300">
    <property type="entry name" value="P-loop containing nucleotide triphosphate hydrolases"/>
    <property type="match status" value="1"/>
</dbReference>